<keyword evidence="7" id="KW-0227">DNA damage</keyword>
<name>A0A1I7RKP0_BURXY</name>
<evidence type="ECO:0000259" key="13">
    <source>
        <dbReference type="SMART" id="SM00484"/>
    </source>
</evidence>
<reference evidence="18" key="1">
    <citation type="submission" date="2016-11" db="UniProtKB">
        <authorList>
            <consortium name="WormBaseParasite"/>
        </authorList>
    </citation>
    <scope>IDENTIFICATION</scope>
</reference>
<dbReference type="Gene3D" id="3.40.50.1010">
    <property type="entry name" value="5'-nuclease"/>
    <property type="match status" value="2"/>
</dbReference>
<feature type="compositionally biased region" description="Acidic residues" evidence="12">
    <location>
        <begin position="376"/>
        <end position="388"/>
    </location>
</feature>
<dbReference type="Proteomes" id="UP000095284">
    <property type="component" value="Unplaced"/>
</dbReference>
<reference evidence="15" key="2">
    <citation type="submission" date="2020-09" db="EMBL/GenBank/DDBJ databases">
        <authorList>
            <person name="Kikuchi T."/>
        </authorList>
    </citation>
    <scope>NUCLEOTIDE SEQUENCE</scope>
    <source>
        <strain evidence="15">Ka4C1</strain>
    </source>
</reference>
<comment type="subcellular location">
    <subcellularLocation>
        <location evidence="2">Nucleus</location>
    </subcellularLocation>
</comment>
<feature type="region of interest" description="Disordered" evidence="12">
    <location>
        <begin position="873"/>
        <end position="921"/>
    </location>
</feature>
<comment type="similarity">
    <text evidence="3">Belongs to the XPG/RAD2 endonuclease family. XPG subfamily.</text>
</comment>
<evidence type="ECO:0000256" key="12">
    <source>
        <dbReference type="SAM" id="MobiDB-lite"/>
    </source>
</evidence>
<dbReference type="EMBL" id="CAJFDI010000006">
    <property type="protein sequence ID" value="CAD5235043.1"/>
    <property type="molecule type" value="Genomic_DNA"/>
</dbReference>
<evidence type="ECO:0000256" key="9">
    <source>
        <dbReference type="ARBA" id="ARBA00022842"/>
    </source>
</evidence>
<sequence>MGVSGLWPLLDSTGKPVDLSKLEGKRLAVDISLWLCQAESGYAAHGVPSKSPHLSLLLHRISKLLYYKVRPIFVFDGEIPPFKRQLVRERALKRHLDELQLNKRQKLLLTKLAQSNLDKSQSPDKKRLLESEITNKFTKSNNSEDLFELPKPSTSIGSQVIEEDVKVEEEDSQDYLAGYEKLVTEDERISFLLEAKEKARTDRLRLDQIPTDFDEFSKFQLERLVKRNAVTVELEKVKCEKMKQFTRIESTGNETVIVDPYFEGHVLRKVDPEKPIVKKSDPDEKKRNWDKFLKKMEEEYDEDESDCGTGGFNYMKLLRRFAKREEADKFDDEQDEGSSKEGKDEPNGGQEENAQGPSKHPYEEMGMETIDPGEFTPEEEMDPEELQYEAESSSNSSDDDFVDVTEGFNQEENEADASLGGVIKRVREANPSQNVVVTPRKVVNDDLKGLGGDLMTLENRIEKGVEKEDSPMFLERDVLKRKVEDEADWIPEDVLNSELGIERPNLSAMPETDSRIDDGVFKDCQMLLSYLGLPFIVAPTEAEAQCVCLERLGLCDGIVTEDSDVWLFGGETVYRNMFGRKKDAMEFSASKIFDEFGISRAEFISIGMLAGGDYTKGFDGVGAVTALELCAEFEPDPKKEQFFEQGLDRLEKIGTWLKAKKKFEKTNPDKVFKETATKIRLRRVIESKNEEDRINEFPNLHIYAAYARPDVDSNPASFKWNPIDFDSLHSLVWAKMGWSESELKKRTHSALEIWQKFVSQRIQHYQLRMDSFLRKSTENLFNDRPLANTKRVQKALDRLRGRRGKRKSNNGEESSDSDDPNRLQTLIDRAKKSKSSKKQPHFTSTVMKNLESMKKPEVVDDFYDDSILDGFEFPKVTDAPGASKGSKSSSNVEKKDVRRSGRKKTLPVYEGPNLSEESESE</sequence>
<dbReference type="InterPro" id="IPR006084">
    <property type="entry name" value="XPG/Rad2"/>
</dbReference>
<evidence type="ECO:0000256" key="11">
    <source>
        <dbReference type="ARBA" id="ARBA00023242"/>
    </source>
</evidence>
<feature type="domain" description="XPG N-terminal" evidence="14">
    <location>
        <begin position="1"/>
        <end position="97"/>
    </location>
</feature>
<evidence type="ECO:0000256" key="3">
    <source>
        <dbReference type="ARBA" id="ARBA00005283"/>
    </source>
</evidence>
<keyword evidence="8" id="KW-0378">Hydrolase</keyword>
<dbReference type="SMART" id="SM00484">
    <property type="entry name" value="XPGI"/>
    <property type="match status" value="1"/>
</dbReference>
<dbReference type="Pfam" id="PF00867">
    <property type="entry name" value="XPG_I"/>
    <property type="match status" value="1"/>
</dbReference>
<dbReference type="SMART" id="SM00279">
    <property type="entry name" value="HhH2"/>
    <property type="match status" value="1"/>
</dbReference>
<evidence type="ECO:0000256" key="4">
    <source>
        <dbReference type="ARBA" id="ARBA00022722"/>
    </source>
</evidence>
<dbReference type="InterPro" id="IPR019974">
    <property type="entry name" value="XPG_CS"/>
</dbReference>
<dbReference type="Gene3D" id="1.10.150.20">
    <property type="entry name" value="5' to 3' exonuclease, C-terminal subdomain"/>
    <property type="match status" value="1"/>
</dbReference>
<dbReference type="PANTHER" id="PTHR16171:SF7">
    <property type="entry name" value="DNA REPAIR PROTEIN RAD2"/>
    <property type="match status" value="1"/>
</dbReference>
<feature type="compositionally biased region" description="Basic and acidic residues" evidence="12">
    <location>
        <begin position="337"/>
        <end position="346"/>
    </location>
</feature>
<feature type="region of interest" description="Disordered" evidence="12">
    <location>
        <begin position="829"/>
        <end position="848"/>
    </location>
</feature>
<evidence type="ECO:0000313" key="18">
    <source>
        <dbReference type="WBParaSite" id="BXY_0127400.1"/>
    </source>
</evidence>
<dbReference type="PROSITE" id="PS00841">
    <property type="entry name" value="XPG_1"/>
    <property type="match status" value="1"/>
</dbReference>
<dbReference type="GO" id="GO:0004520">
    <property type="term" value="F:DNA endonuclease activity"/>
    <property type="evidence" value="ECO:0007669"/>
    <property type="project" value="TreeGrafter"/>
</dbReference>
<feature type="compositionally biased region" description="Basic residues" evidence="12">
    <location>
        <begin position="831"/>
        <end position="840"/>
    </location>
</feature>
<dbReference type="eggNOG" id="KOG2520">
    <property type="taxonomic scope" value="Eukaryota"/>
</dbReference>
<dbReference type="GO" id="GO:0046872">
    <property type="term" value="F:metal ion binding"/>
    <property type="evidence" value="ECO:0007669"/>
    <property type="project" value="UniProtKB-KW"/>
</dbReference>
<evidence type="ECO:0000256" key="1">
    <source>
        <dbReference type="ARBA" id="ARBA00001946"/>
    </source>
</evidence>
<keyword evidence="5" id="KW-0479">Metal-binding</keyword>
<keyword evidence="9" id="KW-0460">Magnesium</keyword>
<dbReference type="InterPro" id="IPR036279">
    <property type="entry name" value="5-3_exonuclease_C_sf"/>
</dbReference>
<evidence type="ECO:0000256" key="8">
    <source>
        <dbReference type="ARBA" id="ARBA00022801"/>
    </source>
</evidence>
<keyword evidence="11" id="KW-0539">Nucleus</keyword>
<feature type="domain" description="XPG-I" evidence="13">
    <location>
        <begin position="529"/>
        <end position="598"/>
    </location>
</feature>
<keyword evidence="10" id="KW-0234">DNA repair</keyword>
<dbReference type="OrthoDB" id="31113at2759"/>
<keyword evidence="6" id="KW-0255">Endonuclease</keyword>
<organism evidence="16 18">
    <name type="scientific">Bursaphelenchus xylophilus</name>
    <name type="common">Pinewood nematode worm</name>
    <name type="synonym">Aphelenchoides xylophilus</name>
    <dbReference type="NCBI Taxonomy" id="6326"/>
    <lineage>
        <taxon>Eukaryota</taxon>
        <taxon>Metazoa</taxon>
        <taxon>Ecdysozoa</taxon>
        <taxon>Nematoda</taxon>
        <taxon>Chromadorea</taxon>
        <taxon>Rhabditida</taxon>
        <taxon>Tylenchina</taxon>
        <taxon>Tylenchomorpha</taxon>
        <taxon>Aphelenchoidea</taxon>
        <taxon>Aphelenchoididae</taxon>
        <taxon>Bursaphelenchus</taxon>
    </lineage>
</organism>
<dbReference type="EMBL" id="CAJFCV020000006">
    <property type="protein sequence ID" value="CAG9131191.1"/>
    <property type="molecule type" value="Genomic_DNA"/>
</dbReference>
<dbReference type="AlphaFoldDB" id="A0A1I7RKP0"/>
<dbReference type="InterPro" id="IPR008918">
    <property type="entry name" value="HhH2"/>
</dbReference>
<evidence type="ECO:0000259" key="14">
    <source>
        <dbReference type="SMART" id="SM00485"/>
    </source>
</evidence>
<dbReference type="Proteomes" id="UP000582659">
    <property type="component" value="Unassembled WGS sequence"/>
</dbReference>
<dbReference type="PROSITE" id="PS00842">
    <property type="entry name" value="XPG_2"/>
    <property type="match status" value="1"/>
</dbReference>
<dbReference type="PRINTS" id="PR00066">
    <property type="entry name" value="XRODRMPGMNTG"/>
</dbReference>
<evidence type="ECO:0000256" key="2">
    <source>
        <dbReference type="ARBA" id="ARBA00004123"/>
    </source>
</evidence>
<comment type="cofactor">
    <cofactor evidence="1">
        <name>Mg(2+)</name>
        <dbReference type="ChEBI" id="CHEBI:18420"/>
    </cofactor>
</comment>
<dbReference type="Pfam" id="PF00752">
    <property type="entry name" value="XPG_N"/>
    <property type="match status" value="1"/>
</dbReference>
<dbReference type="GO" id="GO:0016788">
    <property type="term" value="F:hydrolase activity, acting on ester bonds"/>
    <property type="evidence" value="ECO:0007669"/>
    <property type="project" value="InterPro"/>
</dbReference>
<dbReference type="PRINTS" id="PR00853">
    <property type="entry name" value="XPGRADSUPER"/>
</dbReference>
<dbReference type="InterPro" id="IPR029060">
    <property type="entry name" value="PIN-like_dom_sf"/>
</dbReference>
<evidence type="ECO:0000256" key="7">
    <source>
        <dbReference type="ARBA" id="ARBA00022763"/>
    </source>
</evidence>
<evidence type="ECO:0000313" key="16">
    <source>
        <dbReference type="Proteomes" id="UP000095284"/>
    </source>
</evidence>
<evidence type="ECO:0000256" key="5">
    <source>
        <dbReference type="ARBA" id="ARBA00022723"/>
    </source>
</evidence>
<keyword evidence="4" id="KW-0540">Nuclease</keyword>
<accession>A0A1I7RKP0</accession>
<dbReference type="SUPFAM" id="SSF47807">
    <property type="entry name" value="5' to 3' exonuclease, C-terminal subdomain"/>
    <property type="match status" value="1"/>
</dbReference>
<dbReference type="InterPro" id="IPR006085">
    <property type="entry name" value="XPG_DNA_repair_N"/>
</dbReference>
<dbReference type="PANTHER" id="PTHR16171">
    <property type="entry name" value="DNA REPAIR PROTEIN COMPLEMENTING XP-G CELLS-RELATED"/>
    <property type="match status" value="1"/>
</dbReference>
<dbReference type="Proteomes" id="UP000659654">
    <property type="component" value="Unassembled WGS sequence"/>
</dbReference>
<dbReference type="InterPro" id="IPR001044">
    <property type="entry name" value="XPG/Rad2_eukaryotes"/>
</dbReference>
<dbReference type="SMART" id="SM00485">
    <property type="entry name" value="XPGN"/>
    <property type="match status" value="1"/>
</dbReference>
<gene>
    <name evidence="15" type="ORF">BXYJ_LOCUS15134</name>
</gene>
<dbReference type="SUPFAM" id="SSF88723">
    <property type="entry name" value="PIN domain-like"/>
    <property type="match status" value="1"/>
</dbReference>
<keyword evidence="17" id="KW-1185">Reference proteome</keyword>
<dbReference type="GO" id="GO:0006289">
    <property type="term" value="P:nucleotide-excision repair"/>
    <property type="evidence" value="ECO:0007669"/>
    <property type="project" value="InterPro"/>
</dbReference>
<proteinExistence type="inferred from homology"/>
<feature type="region of interest" description="Disordered" evidence="12">
    <location>
        <begin position="326"/>
        <end position="399"/>
    </location>
</feature>
<feature type="region of interest" description="Disordered" evidence="12">
    <location>
        <begin position="796"/>
        <end position="823"/>
    </location>
</feature>
<dbReference type="GO" id="GO:0005634">
    <property type="term" value="C:nucleus"/>
    <property type="evidence" value="ECO:0007669"/>
    <property type="project" value="UniProtKB-SubCell"/>
</dbReference>
<evidence type="ECO:0000313" key="17">
    <source>
        <dbReference type="Proteomes" id="UP000659654"/>
    </source>
</evidence>
<dbReference type="WBParaSite" id="BXY_0127400.1">
    <property type="protein sequence ID" value="BXY_0127400.1"/>
    <property type="gene ID" value="BXY_0127400"/>
</dbReference>
<dbReference type="InterPro" id="IPR006086">
    <property type="entry name" value="XPG-I_dom"/>
</dbReference>
<dbReference type="CDD" id="cd09868">
    <property type="entry name" value="PIN_XPG_RAD2"/>
    <property type="match status" value="2"/>
</dbReference>
<evidence type="ECO:0000313" key="15">
    <source>
        <dbReference type="EMBL" id="CAD5235043.1"/>
    </source>
</evidence>
<protein>
    <submittedName>
        <fullName evidence="15">(pine wood nematode) hypothetical protein</fullName>
    </submittedName>
</protein>
<evidence type="ECO:0000256" key="6">
    <source>
        <dbReference type="ARBA" id="ARBA00022759"/>
    </source>
</evidence>
<dbReference type="GO" id="GO:0003697">
    <property type="term" value="F:single-stranded DNA binding"/>
    <property type="evidence" value="ECO:0007669"/>
    <property type="project" value="InterPro"/>
</dbReference>
<evidence type="ECO:0000256" key="10">
    <source>
        <dbReference type="ARBA" id="ARBA00023204"/>
    </source>
</evidence>